<feature type="region of interest" description="Disordered" evidence="1">
    <location>
        <begin position="1"/>
        <end position="25"/>
    </location>
</feature>
<dbReference type="AlphaFoldDB" id="A0A9D4FX44"/>
<comment type="caution">
    <text evidence="2">The sequence shown here is derived from an EMBL/GenBank/DDBJ whole genome shotgun (WGS) entry which is preliminary data.</text>
</comment>
<sequence length="235" mass="26378">MDIPEKKSPKNNDSSGRMREPFFAEKTGYDDSKDFLKRLLLRQKRSDAVSSARNPQAKRPKVTKTQGDKGKKKGKNKKQMRLPAIQLVGGGPVSPRQDKTDLNGLWLPDWVNPDLASSGVFKKPYQANFDGGIHIAKSGVYLMYAQLSIKKGFEVIKQTGSEKTVLMECYMDHMYTHHSTETCVSIRLYVKPDDTEDRIFIKEMEGAAGAVYGRESSVLGLIRIDDVQSLSALFE</sequence>
<keyword evidence="3" id="KW-1185">Reference proteome</keyword>
<name>A0A9D4FX44_DREPO</name>
<protein>
    <recommendedName>
        <fullName evidence="4">TNF family profile domain-containing protein</fullName>
    </recommendedName>
</protein>
<feature type="compositionally biased region" description="Basic residues" evidence="1">
    <location>
        <begin position="70"/>
        <end position="80"/>
    </location>
</feature>
<reference evidence="2" key="1">
    <citation type="journal article" date="2019" name="bioRxiv">
        <title>The Genome of the Zebra Mussel, Dreissena polymorpha: A Resource for Invasive Species Research.</title>
        <authorList>
            <person name="McCartney M.A."/>
            <person name="Auch B."/>
            <person name="Kono T."/>
            <person name="Mallez S."/>
            <person name="Zhang Y."/>
            <person name="Obille A."/>
            <person name="Becker A."/>
            <person name="Abrahante J.E."/>
            <person name="Garbe J."/>
            <person name="Badalamenti J.P."/>
            <person name="Herman A."/>
            <person name="Mangelson H."/>
            <person name="Liachko I."/>
            <person name="Sullivan S."/>
            <person name="Sone E.D."/>
            <person name="Koren S."/>
            <person name="Silverstein K.A.T."/>
            <person name="Beckman K.B."/>
            <person name="Gohl D.M."/>
        </authorList>
    </citation>
    <scope>NUCLEOTIDE SEQUENCE</scope>
    <source>
        <strain evidence="2">Duluth1</strain>
        <tissue evidence="2">Whole animal</tissue>
    </source>
</reference>
<organism evidence="2 3">
    <name type="scientific">Dreissena polymorpha</name>
    <name type="common">Zebra mussel</name>
    <name type="synonym">Mytilus polymorpha</name>
    <dbReference type="NCBI Taxonomy" id="45954"/>
    <lineage>
        <taxon>Eukaryota</taxon>
        <taxon>Metazoa</taxon>
        <taxon>Spiralia</taxon>
        <taxon>Lophotrochozoa</taxon>
        <taxon>Mollusca</taxon>
        <taxon>Bivalvia</taxon>
        <taxon>Autobranchia</taxon>
        <taxon>Heteroconchia</taxon>
        <taxon>Euheterodonta</taxon>
        <taxon>Imparidentia</taxon>
        <taxon>Neoheterodontei</taxon>
        <taxon>Myida</taxon>
        <taxon>Dreissenoidea</taxon>
        <taxon>Dreissenidae</taxon>
        <taxon>Dreissena</taxon>
    </lineage>
</organism>
<evidence type="ECO:0000313" key="3">
    <source>
        <dbReference type="Proteomes" id="UP000828390"/>
    </source>
</evidence>
<accession>A0A9D4FX44</accession>
<gene>
    <name evidence="2" type="ORF">DPMN_133037</name>
</gene>
<reference evidence="2" key="2">
    <citation type="submission" date="2020-11" db="EMBL/GenBank/DDBJ databases">
        <authorList>
            <person name="McCartney M.A."/>
            <person name="Auch B."/>
            <person name="Kono T."/>
            <person name="Mallez S."/>
            <person name="Becker A."/>
            <person name="Gohl D.M."/>
            <person name="Silverstein K.A.T."/>
            <person name="Koren S."/>
            <person name="Bechman K.B."/>
            <person name="Herman A."/>
            <person name="Abrahante J.E."/>
            <person name="Garbe J."/>
        </authorList>
    </citation>
    <scope>NUCLEOTIDE SEQUENCE</scope>
    <source>
        <strain evidence="2">Duluth1</strain>
        <tissue evidence="2">Whole animal</tissue>
    </source>
</reference>
<feature type="region of interest" description="Disordered" evidence="1">
    <location>
        <begin position="44"/>
        <end position="80"/>
    </location>
</feature>
<proteinExistence type="predicted"/>
<dbReference type="Proteomes" id="UP000828390">
    <property type="component" value="Unassembled WGS sequence"/>
</dbReference>
<dbReference type="EMBL" id="JAIWYP010000006">
    <property type="protein sequence ID" value="KAH3804748.1"/>
    <property type="molecule type" value="Genomic_DNA"/>
</dbReference>
<evidence type="ECO:0008006" key="4">
    <source>
        <dbReference type="Google" id="ProtNLM"/>
    </source>
</evidence>
<evidence type="ECO:0000313" key="2">
    <source>
        <dbReference type="EMBL" id="KAH3804748.1"/>
    </source>
</evidence>
<evidence type="ECO:0000256" key="1">
    <source>
        <dbReference type="SAM" id="MobiDB-lite"/>
    </source>
</evidence>